<dbReference type="EMBL" id="JABFDB010000004">
    <property type="protein sequence ID" value="NYZ19877.1"/>
    <property type="molecule type" value="Genomic_DNA"/>
</dbReference>
<dbReference type="RefSeq" id="WP_180281636.1">
    <property type="nucleotide sequence ID" value="NZ_JABFDB010000004.1"/>
</dbReference>
<proteinExistence type="predicted"/>
<evidence type="ECO:0000256" key="1">
    <source>
        <dbReference type="SAM" id="Phobius"/>
    </source>
</evidence>
<feature type="transmembrane region" description="Helical" evidence="1">
    <location>
        <begin position="127"/>
        <end position="150"/>
    </location>
</feature>
<keyword evidence="3" id="KW-1185">Reference proteome</keyword>
<keyword evidence="1" id="KW-0812">Transmembrane</keyword>
<dbReference type="Proteomes" id="UP000584642">
    <property type="component" value="Unassembled WGS sequence"/>
</dbReference>
<organism evidence="2 3">
    <name type="scientific">Azospirillum oleiclasticum</name>
    <dbReference type="NCBI Taxonomy" id="2735135"/>
    <lineage>
        <taxon>Bacteria</taxon>
        <taxon>Pseudomonadati</taxon>
        <taxon>Pseudomonadota</taxon>
        <taxon>Alphaproteobacteria</taxon>
        <taxon>Rhodospirillales</taxon>
        <taxon>Azospirillaceae</taxon>
        <taxon>Azospirillum</taxon>
    </lineage>
</organism>
<gene>
    <name evidence="2" type="ORF">HND93_09140</name>
</gene>
<protein>
    <submittedName>
        <fullName evidence="2">Uncharacterized protein</fullName>
    </submittedName>
</protein>
<evidence type="ECO:0000313" key="2">
    <source>
        <dbReference type="EMBL" id="NYZ19877.1"/>
    </source>
</evidence>
<name>A0ABX2T6C6_9PROT</name>
<reference evidence="2 3" key="1">
    <citation type="submission" date="2020-05" db="EMBL/GenBank/DDBJ databases">
        <title>Azospirillum oleiclasticum sp. nov, a nitrogen-fixing and heavy crude oil-emulsifying bacterium isolated from the crude oil of Yumen Oilfield.</title>
        <authorList>
            <person name="Wu D."/>
            <person name="Cai M."/>
            <person name="Zhang X."/>
        </authorList>
    </citation>
    <scope>NUCLEOTIDE SEQUENCE [LARGE SCALE GENOMIC DNA]</scope>
    <source>
        <strain evidence="2 3">ROY-1-1-2</strain>
    </source>
</reference>
<sequence length="179" mass="19335">MTTDDDTRAAARPGSYSRAFENMVQGPDDTAGLLAYALFKQAVREDAMNGTGSVANPRNPSVTTVKVFRDAAEQMLAEVATRAITAAKPDLQRSSIANAITALRDNLQTVQANITNHVTNQTRYRHAIITGVIAWLITIIITAAVLYNFALPNWQDRIVEAVREAQVPTAGSPAGTPQR</sequence>
<keyword evidence="1" id="KW-0472">Membrane</keyword>
<evidence type="ECO:0000313" key="3">
    <source>
        <dbReference type="Proteomes" id="UP000584642"/>
    </source>
</evidence>
<keyword evidence="1" id="KW-1133">Transmembrane helix</keyword>
<comment type="caution">
    <text evidence="2">The sequence shown here is derived from an EMBL/GenBank/DDBJ whole genome shotgun (WGS) entry which is preliminary data.</text>
</comment>
<accession>A0ABX2T6C6</accession>